<keyword evidence="1" id="KW-0812">Transmembrane</keyword>
<proteinExistence type="predicted"/>
<evidence type="ECO:0000256" key="1">
    <source>
        <dbReference type="SAM" id="Phobius"/>
    </source>
</evidence>
<sequence>MLRFLRRLVTLLTTVMIAGVLMILVMLVIRYRTTRAPLPPVITLPSGEEASAFTQGPDWYAVVTEGNEILIFARDSGKLRQRISIEHD</sequence>
<feature type="transmembrane region" description="Helical" evidence="1">
    <location>
        <begin position="6"/>
        <end position="29"/>
    </location>
</feature>
<organism evidence="2 3">
    <name type="scientific">Allosediminivita pacifica</name>
    <dbReference type="NCBI Taxonomy" id="1267769"/>
    <lineage>
        <taxon>Bacteria</taxon>
        <taxon>Pseudomonadati</taxon>
        <taxon>Pseudomonadota</taxon>
        <taxon>Alphaproteobacteria</taxon>
        <taxon>Rhodobacterales</taxon>
        <taxon>Paracoccaceae</taxon>
        <taxon>Allosediminivita</taxon>
    </lineage>
</organism>
<dbReference type="AlphaFoldDB" id="A0A2T6AXC2"/>
<dbReference type="InterPro" id="IPR045519">
    <property type="entry name" value="DUF6476"/>
</dbReference>
<protein>
    <submittedName>
        <fullName evidence="2">Uncharacterized protein</fullName>
    </submittedName>
</protein>
<keyword evidence="1" id="KW-1133">Transmembrane helix</keyword>
<keyword evidence="1" id="KW-0472">Membrane</keyword>
<dbReference type="Proteomes" id="UP000244069">
    <property type="component" value="Unassembled WGS sequence"/>
</dbReference>
<keyword evidence="3" id="KW-1185">Reference proteome</keyword>
<dbReference type="Pfam" id="PF20082">
    <property type="entry name" value="DUF6476"/>
    <property type="match status" value="1"/>
</dbReference>
<gene>
    <name evidence="2" type="ORF">C8N44_109142</name>
</gene>
<accession>A0A2T6AXC2</accession>
<evidence type="ECO:0000313" key="2">
    <source>
        <dbReference type="EMBL" id="PTX48449.1"/>
    </source>
</evidence>
<evidence type="ECO:0000313" key="3">
    <source>
        <dbReference type="Proteomes" id="UP000244069"/>
    </source>
</evidence>
<comment type="caution">
    <text evidence="2">The sequence shown here is derived from an EMBL/GenBank/DDBJ whole genome shotgun (WGS) entry which is preliminary data.</text>
</comment>
<name>A0A2T6AXC2_9RHOB</name>
<reference evidence="2 3" key="1">
    <citation type="submission" date="2018-04" db="EMBL/GenBank/DDBJ databases">
        <title>Genomic Encyclopedia of Archaeal and Bacterial Type Strains, Phase II (KMG-II): from individual species to whole genera.</title>
        <authorList>
            <person name="Goeker M."/>
        </authorList>
    </citation>
    <scope>NUCLEOTIDE SEQUENCE [LARGE SCALE GENOMIC DNA]</scope>
    <source>
        <strain evidence="2 3">DSM 29329</strain>
    </source>
</reference>
<dbReference type="EMBL" id="QBKN01000009">
    <property type="protein sequence ID" value="PTX48449.1"/>
    <property type="molecule type" value="Genomic_DNA"/>
</dbReference>